<sequence length="247" mass="25782">MAEVIFSGAPPTATAAVRVLAVSRVAPAPSPAAGREGGATLPIRPAGRRPFSGGGQVPEGIPRAALALYLPLAGRLAYVAETEDIVVDYCSDSDNVGVAFVEAEAGGMDLRRLVGDEAHDVLTFHGLVPELDGRVLPAPVLSVQATRLRGGMALGVSVHHAAADGHALARFLDAWASASREGVSPSSGAGPCWSREAIFHPRGDEIARERLRKFAPNLPTIKCSASRRFNLQVFLSTPSVVTSEAIH</sequence>
<keyword evidence="5" id="KW-1185">Reference proteome</keyword>
<dbReference type="AlphaFoldDB" id="A0AAV5EEE4"/>
<dbReference type="PANTHER" id="PTHR31625">
    <property type="match status" value="1"/>
</dbReference>
<dbReference type="GO" id="GO:0016747">
    <property type="term" value="F:acyltransferase activity, transferring groups other than amino-acyl groups"/>
    <property type="evidence" value="ECO:0007669"/>
    <property type="project" value="UniProtKB-ARBA"/>
</dbReference>
<dbReference type="InterPro" id="IPR051504">
    <property type="entry name" value="Plant_metabolite_acyltrans"/>
</dbReference>
<reference evidence="4" key="2">
    <citation type="submission" date="2021-12" db="EMBL/GenBank/DDBJ databases">
        <title>Resequencing data analysis of finger millet.</title>
        <authorList>
            <person name="Hatakeyama M."/>
            <person name="Aluri S."/>
            <person name="Balachadran M.T."/>
            <person name="Sivarajan S.R."/>
            <person name="Poveda L."/>
            <person name="Shimizu-Inatsugi R."/>
            <person name="Schlapbach R."/>
            <person name="Sreeman S.M."/>
            <person name="Shimizu K.K."/>
        </authorList>
    </citation>
    <scope>NUCLEOTIDE SEQUENCE</scope>
</reference>
<feature type="region of interest" description="Disordered" evidence="3">
    <location>
        <begin position="28"/>
        <end position="55"/>
    </location>
</feature>
<evidence type="ECO:0000313" key="4">
    <source>
        <dbReference type="EMBL" id="GJN20605.1"/>
    </source>
</evidence>
<accession>A0AAV5EEE4</accession>
<dbReference type="Pfam" id="PF02458">
    <property type="entry name" value="Transferase"/>
    <property type="match status" value="1"/>
</dbReference>
<protein>
    <submittedName>
        <fullName evidence="4">Uncharacterized protein</fullName>
    </submittedName>
</protein>
<proteinExistence type="predicted"/>
<evidence type="ECO:0000256" key="3">
    <source>
        <dbReference type="SAM" id="MobiDB-lite"/>
    </source>
</evidence>
<keyword evidence="2" id="KW-0012">Acyltransferase</keyword>
<keyword evidence="1" id="KW-0808">Transferase</keyword>
<reference evidence="4" key="1">
    <citation type="journal article" date="2018" name="DNA Res.">
        <title>Multiple hybrid de novo genome assembly of finger millet, an orphan allotetraploid crop.</title>
        <authorList>
            <person name="Hatakeyama M."/>
            <person name="Aluri S."/>
            <person name="Balachadran M.T."/>
            <person name="Sivarajan S.R."/>
            <person name="Patrignani A."/>
            <person name="Gruter S."/>
            <person name="Poveda L."/>
            <person name="Shimizu-Inatsugi R."/>
            <person name="Baeten J."/>
            <person name="Francoijs K.J."/>
            <person name="Nataraja K.N."/>
            <person name="Reddy Y.A.N."/>
            <person name="Phadnis S."/>
            <person name="Ravikumar R.L."/>
            <person name="Schlapbach R."/>
            <person name="Sreeman S.M."/>
            <person name="Shimizu K.K."/>
        </authorList>
    </citation>
    <scope>NUCLEOTIDE SEQUENCE</scope>
</reference>
<dbReference type="InterPro" id="IPR023213">
    <property type="entry name" value="CAT-like_dom_sf"/>
</dbReference>
<comment type="caution">
    <text evidence="4">The sequence shown here is derived from an EMBL/GenBank/DDBJ whole genome shotgun (WGS) entry which is preliminary data.</text>
</comment>
<organism evidence="4 5">
    <name type="scientific">Eleusine coracana subsp. coracana</name>
    <dbReference type="NCBI Taxonomy" id="191504"/>
    <lineage>
        <taxon>Eukaryota</taxon>
        <taxon>Viridiplantae</taxon>
        <taxon>Streptophyta</taxon>
        <taxon>Embryophyta</taxon>
        <taxon>Tracheophyta</taxon>
        <taxon>Spermatophyta</taxon>
        <taxon>Magnoliopsida</taxon>
        <taxon>Liliopsida</taxon>
        <taxon>Poales</taxon>
        <taxon>Poaceae</taxon>
        <taxon>PACMAD clade</taxon>
        <taxon>Chloridoideae</taxon>
        <taxon>Cynodonteae</taxon>
        <taxon>Eleusininae</taxon>
        <taxon>Eleusine</taxon>
    </lineage>
</organism>
<dbReference type="EMBL" id="BQKI01000075">
    <property type="protein sequence ID" value="GJN20605.1"/>
    <property type="molecule type" value="Genomic_DNA"/>
</dbReference>
<evidence type="ECO:0000313" key="5">
    <source>
        <dbReference type="Proteomes" id="UP001054889"/>
    </source>
</evidence>
<evidence type="ECO:0000256" key="1">
    <source>
        <dbReference type="ARBA" id="ARBA00022679"/>
    </source>
</evidence>
<name>A0AAV5EEE4_ELECO</name>
<gene>
    <name evidence="4" type="primary">gb08001</name>
    <name evidence="4" type="ORF">PR202_gb08001</name>
</gene>
<dbReference type="Gene3D" id="3.30.559.10">
    <property type="entry name" value="Chloramphenicol acetyltransferase-like domain"/>
    <property type="match status" value="1"/>
</dbReference>
<evidence type="ECO:0000256" key="2">
    <source>
        <dbReference type="ARBA" id="ARBA00023315"/>
    </source>
</evidence>
<dbReference type="Proteomes" id="UP001054889">
    <property type="component" value="Unassembled WGS sequence"/>
</dbReference>